<protein>
    <submittedName>
        <fullName evidence="7">YEATS domain-containing protein 4</fullName>
    </submittedName>
</protein>
<evidence type="ECO:0000256" key="5">
    <source>
        <dbReference type="SAM" id="Coils"/>
    </source>
</evidence>
<dbReference type="OrthoDB" id="16041at2759"/>
<evidence type="ECO:0000256" key="2">
    <source>
        <dbReference type="ARBA" id="ARBA00023163"/>
    </source>
</evidence>
<dbReference type="eggNOG" id="KOG3149">
    <property type="taxonomic scope" value="Eukaryota"/>
</dbReference>
<dbReference type="CDD" id="cd16910">
    <property type="entry name" value="YEATS_TFIID14_like"/>
    <property type="match status" value="1"/>
</dbReference>
<dbReference type="RefSeq" id="XP_013754579.1">
    <property type="nucleotide sequence ID" value="XM_013899125.1"/>
</dbReference>
<evidence type="ECO:0000256" key="1">
    <source>
        <dbReference type="ARBA" id="ARBA00023015"/>
    </source>
</evidence>
<dbReference type="PROSITE" id="PS51037">
    <property type="entry name" value="YEATS"/>
    <property type="match status" value="1"/>
</dbReference>
<evidence type="ECO:0000313" key="8">
    <source>
        <dbReference type="Proteomes" id="UP000054408"/>
    </source>
</evidence>
<dbReference type="GO" id="GO:0006355">
    <property type="term" value="P:regulation of DNA-templated transcription"/>
    <property type="evidence" value="ECO:0007669"/>
    <property type="project" value="InterPro"/>
</dbReference>
<feature type="domain" description="YEATS" evidence="6">
    <location>
        <begin position="1"/>
        <end position="143"/>
    </location>
</feature>
<dbReference type="EMBL" id="GL349480">
    <property type="protein sequence ID" value="KNC53320.1"/>
    <property type="molecule type" value="Genomic_DNA"/>
</dbReference>
<dbReference type="InterPro" id="IPR038704">
    <property type="entry name" value="YEAST_sf"/>
</dbReference>
<dbReference type="GeneID" id="25567420"/>
<keyword evidence="1" id="KW-0805">Transcription regulation</keyword>
<evidence type="ECO:0000313" key="7">
    <source>
        <dbReference type="EMBL" id="KNC53320.1"/>
    </source>
</evidence>
<keyword evidence="8" id="KW-1185">Reference proteome</keyword>
<keyword evidence="5" id="KW-0175">Coiled coil</keyword>
<dbReference type="GO" id="GO:0005634">
    <property type="term" value="C:nucleus"/>
    <property type="evidence" value="ECO:0007669"/>
    <property type="project" value="UniProtKB-SubCell"/>
</dbReference>
<evidence type="ECO:0000256" key="4">
    <source>
        <dbReference type="PROSITE-ProRule" id="PRU00376"/>
    </source>
</evidence>
<comment type="subcellular location">
    <subcellularLocation>
        <location evidence="4">Nucleus</location>
    </subcellularLocation>
</comment>
<reference evidence="7 8" key="1">
    <citation type="submission" date="2010-05" db="EMBL/GenBank/DDBJ databases">
        <title>The Genome Sequence of Thecamonas trahens ATCC 50062.</title>
        <authorList>
            <consortium name="The Broad Institute Genome Sequencing Platform"/>
            <person name="Russ C."/>
            <person name="Cuomo C."/>
            <person name="Shea T."/>
            <person name="Young S.K."/>
            <person name="Zeng Q."/>
            <person name="Koehrsen M."/>
            <person name="Haas B."/>
            <person name="Borodovsky M."/>
            <person name="Guigo R."/>
            <person name="Alvarado L."/>
            <person name="Berlin A."/>
            <person name="Bochicchio J."/>
            <person name="Borenstein D."/>
            <person name="Chapman S."/>
            <person name="Chen Z."/>
            <person name="Freedman E."/>
            <person name="Gellesch M."/>
            <person name="Goldberg J."/>
            <person name="Griggs A."/>
            <person name="Gujja S."/>
            <person name="Heilman E."/>
            <person name="Heiman D."/>
            <person name="Hepburn T."/>
            <person name="Howarth C."/>
            <person name="Jen D."/>
            <person name="Larson L."/>
            <person name="Mehta T."/>
            <person name="Park D."/>
            <person name="Pearson M."/>
            <person name="Roberts A."/>
            <person name="Saif S."/>
            <person name="Shenoy N."/>
            <person name="Sisk P."/>
            <person name="Stolte C."/>
            <person name="Sykes S."/>
            <person name="Thomson T."/>
            <person name="Walk T."/>
            <person name="White J."/>
            <person name="Yandava C."/>
            <person name="Burger G."/>
            <person name="Gray M.W."/>
            <person name="Holland P.W.H."/>
            <person name="King N."/>
            <person name="Lang F.B.F."/>
            <person name="Roger A.J."/>
            <person name="Ruiz-Trillo I."/>
            <person name="Lander E."/>
            <person name="Nusbaum C."/>
        </authorList>
    </citation>
    <scope>NUCLEOTIDE SEQUENCE [LARGE SCALE GENOMIC DNA]</scope>
    <source>
        <strain evidence="7 8">ATCC 50062</strain>
    </source>
</reference>
<proteinExistence type="predicted"/>
<evidence type="ECO:0000259" key="6">
    <source>
        <dbReference type="PROSITE" id="PS51037"/>
    </source>
</evidence>
<gene>
    <name evidence="7" type="ORF">AMSG_08816</name>
</gene>
<dbReference type="InterPro" id="IPR055129">
    <property type="entry name" value="YEATS_dom"/>
</dbReference>
<evidence type="ECO:0000256" key="3">
    <source>
        <dbReference type="ARBA" id="ARBA00023242"/>
    </source>
</evidence>
<dbReference type="AlphaFoldDB" id="A0A0L0DM28"/>
<organism evidence="7 8">
    <name type="scientific">Thecamonas trahens ATCC 50062</name>
    <dbReference type="NCBI Taxonomy" id="461836"/>
    <lineage>
        <taxon>Eukaryota</taxon>
        <taxon>Apusozoa</taxon>
        <taxon>Apusomonadida</taxon>
        <taxon>Apusomonadidae</taxon>
        <taxon>Thecamonas</taxon>
    </lineage>
</organism>
<dbReference type="PANTHER" id="PTHR47573">
    <property type="entry name" value="PROTEIN AF-9 HOMOLOG"/>
    <property type="match status" value="1"/>
</dbReference>
<dbReference type="OMA" id="KKFHADC"/>
<name>A0A0L0DM28_THETB</name>
<keyword evidence="3 4" id="KW-0539">Nucleus</keyword>
<dbReference type="Proteomes" id="UP000054408">
    <property type="component" value="Unassembled WGS sequence"/>
</dbReference>
<sequence>MEPQRISKSFVYGTVAVWLGDEVTSEFTHRWCAFVRGVGSDMAAYVRKVEFHLHPSFPEPVRTVTSYPFQIEERGWGEFEIIIKVYFRDVSLKPVEMYHMLKLFELDDGGMKIVQSKPVLRETFDQFVFSSPSPAFAHLLTTAAATSSPVHSLLAARVNALEEAQLDQLQQTAEGISSEIEELHDKHRQHDREIRRG</sequence>
<dbReference type="Gene3D" id="2.60.40.1970">
    <property type="entry name" value="YEATS domain"/>
    <property type="match status" value="1"/>
</dbReference>
<dbReference type="PANTHER" id="PTHR47573:SF1">
    <property type="entry name" value="PROTEIN AF-9 HOMOLOG"/>
    <property type="match status" value="1"/>
</dbReference>
<feature type="coiled-coil region" evidence="5">
    <location>
        <begin position="159"/>
        <end position="193"/>
    </location>
</feature>
<accession>A0A0L0DM28</accession>
<dbReference type="STRING" id="461836.A0A0L0DM28"/>
<keyword evidence="2" id="KW-0804">Transcription</keyword>
<dbReference type="InterPro" id="IPR005033">
    <property type="entry name" value="YEATS"/>
</dbReference>
<dbReference type="Pfam" id="PF03366">
    <property type="entry name" value="YEATS"/>
    <property type="match status" value="1"/>
</dbReference>